<protein>
    <submittedName>
        <fullName evidence="1">Uncharacterized protein</fullName>
    </submittedName>
</protein>
<organism evidence="1">
    <name type="scientific">viral metagenome</name>
    <dbReference type="NCBI Taxonomy" id="1070528"/>
    <lineage>
        <taxon>unclassified sequences</taxon>
        <taxon>metagenomes</taxon>
        <taxon>organismal metagenomes</taxon>
    </lineage>
</organism>
<gene>
    <name evidence="1" type="ORF">TM448A00186_0017</name>
</gene>
<dbReference type="AlphaFoldDB" id="A0A6H1ZCW1"/>
<reference evidence="1" key="1">
    <citation type="submission" date="2020-03" db="EMBL/GenBank/DDBJ databases">
        <title>The deep terrestrial virosphere.</title>
        <authorList>
            <person name="Holmfeldt K."/>
            <person name="Nilsson E."/>
            <person name="Simone D."/>
            <person name="Lopez-Fernandez M."/>
            <person name="Wu X."/>
            <person name="de Brujin I."/>
            <person name="Lundin D."/>
            <person name="Andersson A."/>
            <person name="Bertilsson S."/>
            <person name="Dopson M."/>
        </authorList>
    </citation>
    <scope>NUCLEOTIDE SEQUENCE</scope>
    <source>
        <strain evidence="1">TM448A00186</strain>
    </source>
</reference>
<proteinExistence type="predicted"/>
<evidence type="ECO:0000313" key="1">
    <source>
        <dbReference type="EMBL" id="QJA45105.1"/>
    </source>
</evidence>
<sequence length="52" mass="6217">MWKVIFSTKDGVVLRILTFDNIWTAEDCFFQHVNFYSVRSGYNTVRLEKVNK</sequence>
<name>A0A6H1ZCW1_9ZZZZ</name>
<accession>A0A6H1ZCW1</accession>
<dbReference type="EMBL" id="MT143986">
    <property type="protein sequence ID" value="QJA45105.1"/>
    <property type="molecule type" value="Genomic_DNA"/>
</dbReference>